<feature type="compositionally biased region" description="Basic and acidic residues" evidence="1">
    <location>
        <begin position="59"/>
        <end position="71"/>
    </location>
</feature>
<proteinExistence type="predicted"/>
<evidence type="ECO:0000313" key="3">
    <source>
        <dbReference type="EMBL" id="RKR90149.1"/>
    </source>
</evidence>
<keyword evidence="2" id="KW-1133">Transmembrane helix</keyword>
<keyword evidence="2" id="KW-0812">Transmembrane</keyword>
<feature type="region of interest" description="Disordered" evidence="1">
    <location>
        <begin position="90"/>
        <end position="146"/>
    </location>
</feature>
<comment type="caution">
    <text evidence="3">The sequence shown here is derived from an EMBL/GenBank/DDBJ whole genome shotgun (WGS) entry which is preliminary data.</text>
</comment>
<gene>
    <name evidence="3" type="ORF">BDK92_4517</name>
</gene>
<accession>A0A495JQ21</accession>
<dbReference type="RefSeq" id="WP_425462250.1">
    <property type="nucleotide sequence ID" value="NZ_RBKT01000001.1"/>
</dbReference>
<dbReference type="Proteomes" id="UP000277671">
    <property type="component" value="Unassembled WGS sequence"/>
</dbReference>
<feature type="compositionally biased region" description="Basic and acidic residues" evidence="1">
    <location>
        <begin position="90"/>
        <end position="113"/>
    </location>
</feature>
<feature type="transmembrane region" description="Helical" evidence="2">
    <location>
        <begin position="29"/>
        <end position="45"/>
    </location>
</feature>
<dbReference type="AlphaFoldDB" id="A0A495JQ21"/>
<feature type="region of interest" description="Disordered" evidence="1">
    <location>
        <begin position="50"/>
        <end position="76"/>
    </location>
</feature>
<keyword evidence="4" id="KW-1185">Reference proteome</keyword>
<evidence type="ECO:0000256" key="2">
    <source>
        <dbReference type="SAM" id="Phobius"/>
    </source>
</evidence>
<evidence type="ECO:0000256" key="1">
    <source>
        <dbReference type="SAM" id="MobiDB-lite"/>
    </source>
</evidence>
<dbReference type="EMBL" id="RBKT01000001">
    <property type="protein sequence ID" value="RKR90149.1"/>
    <property type="molecule type" value="Genomic_DNA"/>
</dbReference>
<name>A0A495JQ21_9ACTN</name>
<organism evidence="3 4">
    <name type="scientific">Micromonospora pisi</name>
    <dbReference type="NCBI Taxonomy" id="589240"/>
    <lineage>
        <taxon>Bacteria</taxon>
        <taxon>Bacillati</taxon>
        <taxon>Actinomycetota</taxon>
        <taxon>Actinomycetes</taxon>
        <taxon>Micromonosporales</taxon>
        <taxon>Micromonosporaceae</taxon>
        <taxon>Micromonospora</taxon>
    </lineage>
</organism>
<reference evidence="3 4" key="1">
    <citation type="submission" date="2018-10" db="EMBL/GenBank/DDBJ databases">
        <title>Sequencing the genomes of 1000 actinobacteria strains.</title>
        <authorList>
            <person name="Klenk H.-P."/>
        </authorList>
    </citation>
    <scope>NUCLEOTIDE SEQUENCE [LARGE SCALE GENOMIC DNA]</scope>
    <source>
        <strain evidence="3 4">DSM 45175</strain>
    </source>
</reference>
<keyword evidence="2" id="KW-0472">Membrane</keyword>
<sequence length="146" mass="15576">MSRKLALAVLGIGLGLSLGALTDGAAHRYAWAALIVGLALFLVPVRKETSLGAPADDGSANRRSDRDDKRPTLAGLGTRVEQILRLAEEQANDYRTEARREAEEIRQAARVDADEILGPARDRRPATPEDDSGGPPTEVGSAGDHR</sequence>
<evidence type="ECO:0000313" key="4">
    <source>
        <dbReference type="Proteomes" id="UP000277671"/>
    </source>
</evidence>
<protein>
    <submittedName>
        <fullName evidence="3">Uncharacterized protein</fullName>
    </submittedName>
</protein>